<keyword evidence="6 11" id="KW-0999">Mitochondrion inner membrane</keyword>
<dbReference type="GO" id="GO:0005743">
    <property type="term" value="C:mitochondrial inner membrane"/>
    <property type="evidence" value="ECO:0007669"/>
    <property type="project" value="UniProtKB-SubCell"/>
</dbReference>
<dbReference type="Proteomes" id="UP000594260">
    <property type="component" value="Unplaced"/>
</dbReference>
<dbReference type="FunFam" id="3.30.160.190:FF:000001">
    <property type="entry name" value="NADH-ubiquinone oxidoreductase 21 kDa subunit mitochondrial"/>
    <property type="match status" value="1"/>
</dbReference>
<dbReference type="PANTHER" id="PTHR12219:SF8">
    <property type="entry name" value="NADH DEHYDROGENASE [UBIQUINONE] IRON-SULFUR PROTEIN 4, MITOCHONDRIAL"/>
    <property type="match status" value="1"/>
</dbReference>
<evidence type="ECO:0000313" key="13">
    <source>
        <dbReference type="EnsemblMetazoa" id="XP_022651271"/>
    </source>
</evidence>
<organism evidence="13 14">
    <name type="scientific">Varroa destructor</name>
    <name type="common">Honeybee mite</name>
    <dbReference type="NCBI Taxonomy" id="109461"/>
    <lineage>
        <taxon>Eukaryota</taxon>
        <taxon>Metazoa</taxon>
        <taxon>Ecdysozoa</taxon>
        <taxon>Arthropoda</taxon>
        <taxon>Chelicerata</taxon>
        <taxon>Arachnida</taxon>
        <taxon>Acari</taxon>
        <taxon>Parasitiformes</taxon>
        <taxon>Mesostigmata</taxon>
        <taxon>Gamasina</taxon>
        <taxon>Dermanyssoidea</taxon>
        <taxon>Varroidae</taxon>
        <taxon>Varroa</taxon>
    </lineage>
</organism>
<comment type="function">
    <text evidence="1 11">Accessory subunit of the mitochondrial membrane respiratory chain NADH dehydrogenase (Complex I), that is believed not to be involved in catalysis. Complex I functions in the transfer of electrons from NADH to the respiratory chain. The immediate electron acceptor for the enzyme is believed to be ubiquinone.</text>
</comment>
<evidence type="ECO:0000256" key="4">
    <source>
        <dbReference type="ARBA" id="ARBA00022448"/>
    </source>
</evidence>
<dbReference type="CTD" id="32936"/>
<dbReference type="GeneID" id="111246246"/>
<evidence type="ECO:0000256" key="12">
    <source>
        <dbReference type="SAM" id="MobiDB-lite"/>
    </source>
</evidence>
<evidence type="ECO:0000256" key="11">
    <source>
        <dbReference type="RuleBase" id="RU367010"/>
    </source>
</evidence>
<keyword evidence="8 11" id="KW-0249">Electron transport</keyword>
<protein>
    <recommendedName>
        <fullName evidence="3 11">NADH dehydrogenase [ubiquinone] iron-sulfur protein 4, mitochondrial</fullName>
    </recommendedName>
</protein>
<dbReference type="GO" id="GO:0022900">
    <property type="term" value="P:electron transport chain"/>
    <property type="evidence" value="ECO:0007669"/>
    <property type="project" value="InterPro"/>
</dbReference>
<dbReference type="InterPro" id="IPR038532">
    <property type="entry name" value="NDUFS4-like_sf"/>
</dbReference>
<keyword evidence="14" id="KW-1185">Reference proteome</keyword>
<name>A0A7M7JFD7_VARDE</name>
<evidence type="ECO:0000256" key="9">
    <source>
        <dbReference type="ARBA" id="ARBA00023128"/>
    </source>
</evidence>
<dbReference type="Pfam" id="PF04800">
    <property type="entry name" value="NDUS4"/>
    <property type="match status" value="1"/>
</dbReference>
<proteinExistence type="inferred from homology"/>
<evidence type="ECO:0000256" key="3">
    <source>
        <dbReference type="ARBA" id="ARBA00015796"/>
    </source>
</evidence>
<dbReference type="RefSeq" id="XP_022651271.1">
    <property type="nucleotide sequence ID" value="XM_022795536.1"/>
</dbReference>
<dbReference type="Gene3D" id="3.30.160.190">
    <property type="entry name" value="atu1810 like domain"/>
    <property type="match status" value="1"/>
</dbReference>
<keyword evidence="10 11" id="KW-0472">Membrane</keyword>
<evidence type="ECO:0000256" key="7">
    <source>
        <dbReference type="ARBA" id="ARBA00022946"/>
    </source>
</evidence>
<dbReference type="AlphaFoldDB" id="A0A7M7JFD7"/>
<evidence type="ECO:0000256" key="6">
    <source>
        <dbReference type="ARBA" id="ARBA00022792"/>
    </source>
</evidence>
<evidence type="ECO:0000256" key="10">
    <source>
        <dbReference type="ARBA" id="ARBA00023136"/>
    </source>
</evidence>
<sequence>MRATVGSSSVRGYAKALVPKDINEFLVRERKKEYIEVEAEAPIYSLTGVPEEHITNRMVRIFVPTKSAMQSGTANTDKWEMEFENRERWTNNLMGWTSTGDPLSNMRTQFTSKEQAIAFCEKNGWTYFVEEPAPRRNPKKSYGDNFSWNKRTRVGQK</sequence>
<feature type="region of interest" description="Disordered" evidence="12">
    <location>
        <begin position="133"/>
        <end position="157"/>
    </location>
</feature>
<evidence type="ECO:0000256" key="2">
    <source>
        <dbReference type="ARBA" id="ARBA00005882"/>
    </source>
</evidence>
<dbReference type="InterPro" id="IPR006885">
    <property type="entry name" value="NADH_UbQ_FeS_4_mit-like"/>
</dbReference>
<keyword evidence="5 11" id="KW-0679">Respiratory chain</keyword>
<evidence type="ECO:0000256" key="1">
    <source>
        <dbReference type="ARBA" id="ARBA00003195"/>
    </source>
</evidence>
<keyword evidence="9 11" id="KW-0496">Mitochondrion</keyword>
<dbReference type="EnsemblMetazoa" id="XM_022795536">
    <property type="protein sequence ID" value="XP_022651271"/>
    <property type="gene ID" value="LOC111246246"/>
</dbReference>
<keyword evidence="7 11" id="KW-0809">Transit peptide</keyword>
<reference evidence="13" key="1">
    <citation type="submission" date="2021-01" db="UniProtKB">
        <authorList>
            <consortium name="EnsemblMetazoa"/>
        </authorList>
    </citation>
    <scope>IDENTIFICATION</scope>
</reference>
<comment type="similarity">
    <text evidence="2 11">Belongs to the complex I NDUFS4 subunit family.</text>
</comment>
<keyword evidence="4 11" id="KW-0813">Transport</keyword>
<evidence type="ECO:0000256" key="8">
    <source>
        <dbReference type="ARBA" id="ARBA00022982"/>
    </source>
</evidence>
<dbReference type="OMA" id="KSWTIEL"/>
<evidence type="ECO:0000256" key="5">
    <source>
        <dbReference type="ARBA" id="ARBA00022660"/>
    </source>
</evidence>
<dbReference type="PANTHER" id="PTHR12219">
    <property type="entry name" value="NADH-UBIQUINONE OXIDOREDUCTASE"/>
    <property type="match status" value="1"/>
</dbReference>
<comment type="subcellular location">
    <subcellularLocation>
        <location evidence="11">Mitochondrion inner membrane</location>
        <topology evidence="11">Peripheral membrane protein</topology>
        <orientation evidence="11">Matrix side</orientation>
    </subcellularLocation>
</comment>
<accession>A0A7M7JFD7</accession>
<evidence type="ECO:0000313" key="14">
    <source>
        <dbReference type="Proteomes" id="UP000594260"/>
    </source>
</evidence>